<name>A0A1I7TF03_9PELO</name>
<feature type="compositionally biased region" description="Low complexity" evidence="1">
    <location>
        <begin position="35"/>
        <end position="50"/>
    </location>
</feature>
<dbReference type="eggNOG" id="ENOG502TGNS">
    <property type="taxonomic scope" value="Eukaryota"/>
</dbReference>
<dbReference type="AlphaFoldDB" id="A0A1I7TF03"/>
<dbReference type="Proteomes" id="UP000095282">
    <property type="component" value="Unplaced"/>
</dbReference>
<evidence type="ECO:0000313" key="2">
    <source>
        <dbReference type="Proteomes" id="UP000095282"/>
    </source>
</evidence>
<dbReference type="WBParaSite" id="Csp11.Scaffold596.g5291.t1">
    <property type="protein sequence ID" value="Csp11.Scaffold596.g5291.t1"/>
    <property type="gene ID" value="Csp11.Scaffold596.g5291"/>
</dbReference>
<accession>A0A1I7TF03</accession>
<organism evidence="2 3">
    <name type="scientific">Caenorhabditis tropicalis</name>
    <dbReference type="NCBI Taxonomy" id="1561998"/>
    <lineage>
        <taxon>Eukaryota</taxon>
        <taxon>Metazoa</taxon>
        <taxon>Ecdysozoa</taxon>
        <taxon>Nematoda</taxon>
        <taxon>Chromadorea</taxon>
        <taxon>Rhabditida</taxon>
        <taxon>Rhabditina</taxon>
        <taxon>Rhabditomorpha</taxon>
        <taxon>Rhabditoidea</taxon>
        <taxon>Rhabditidae</taxon>
        <taxon>Peloderinae</taxon>
        <taxon>Caenorhabditis</taxon>
    </lineage>
</organism>
<feature type="compositionally biased region" description="Polar residues" evidence="1">
    <location>
        <begin position="105"/>
        <end position="122"/>
    </location>
</feature>
<feature type="compositionally biased region" description="Basic and acidic residues" evidence="1">
    <location>
        <begin position="51"/>
        <end position="67"/>
    </location>
</feature>
<evidence type="ECO:0000313" key="3">
    <source>
        <dbReference type="WBParaSite" id="Csp11.Scaffold596.g5291.t1"/>
    </source>
</evidence>
<feature type="region of interest" description="Disordered" evidence="1">
    <location>
        <begin position="293"/>
        <end position="369"/>
    </location>
</feature>
<feature type="compositionally biased region" description="Basic and acidic residues" evidence="1">
    <location>
        <begin position="338"/>
        <end position="348"/>
    </location>
</feature>
<protein>
    <submittedName>
        <fullName evidence="3">AAA domain-containing protein</fullName>
    </submittedName>
</protein>
<feature type="region of interest" description="Disordered" evidence="1">
    <location>
        <begin position="470"/>
        <end position="494"/>
    </location>
</feature>
<feature type="compositionally biased region" description="Basic and acidic residues" evidence="1">
    <location>
        <begin position="388"/>
        <end position="399"/>
    </location>
</feature>
<feature type="compositionally biased region" description="Polar residues" evidence="1">
    <location>
        <begin position="207"/>
        <end position="219"/>
    </location>
</feature>
<feature type="compositionally biased region" description="Polar residues" evidence="1">
    <location>
        <begin position="88"/>
        <end position="97"/>
    </location>
</feature>
<feature type="compositionally biased region" description="Polar residues" evidence="1">
    <location>
        <begin position="310"/>
        <end position="324"/>
    </location>
</feature>
<feature type="compositionally biased region" description="Basic residues" evidence="1">
    <location>
        <begin position="16"/>
        <end position="26"/>
    </location>
</feature>
<reference evidence="3" key="1">
    <citation type="submission" date="2016-11" db="UniProtKB">
        <authorList>
            <consortium name="WormBaseParasite"/>
        </authorList>
    </citation>
    <scope>IDENTIFICATION</scope>
</reference>
<feature type="region of interest" description="Disordered" evidence="1">
    <location>
        <begin position="1"/>
        <end position="278"/>
    </location>
</feature>
<sequence>MNWCRNEPCGYIERIRHQRPFRTQRRRAVEEKQKANNNTNNSKKNKQQQNQKKDQKVVEKSGEEGKNKSPQTGGKKMDDVADAASVTKRCSSGVGQQSEEDDDQSYVSAQENLGGSNGSLSPNEFVDAQSREEVTDNVMSDPNNYRNDEDVPSLAQELHQRDLEFITVGKKKNKKQTSVQDNDFHSSTESSSSPTNRRNTHPDARVSSITGNSASGSNQHQKKNIPSAPLHTFGDFCDIDKGIGKNKKASGPSPCSSQKKHASVDKSEPLEFVDAPETPMTINTAHTFSYADAAKKSSGENTPALDMSPIPQSATNSSASSVRNQASQSHAQSGSASNEKKKNTEKTPSRGAPSNKPSATIASGAVQLPPSVVGAVSDISFGYEETPEDVKKRQQKETKTAAAPQRPPKQTRMNGVDLLKSFTQQPENSGSKKETTLNEMPKNGLSEEHVLAAEILSAWQIRWDEFNTGKKKISEPVVFKPAKTEKKSSPPPRQ</sequence>
<feature type="region of interest" description="Disordered" evidence="1">
    <location>
        <begin position="384"/>
        <end position="444"/>
    </location>
</feature>
<evidence type="ECO:0000256" key="1">
    <source>
        <dbReference type="SAM" id="MobiDB-lite"/>
    </source>
</evidence>
<keyword evidence="2" id="KW-1185">Reference proteome</keyword>
<dbReference type="STRING" id="1561998.A0A1I7TF03"/>
<feature type="compositionally biased region" description="Low complexity" evidence="1">
    <location>
        <begin position="325"/>
        <end position="337"/>
    </location>
</feature>
<proteinExistence type="predicted"/>